<organism evidence="2 3">
    <name type="scientific">Paramormyrops kingsleyae</name>
    <dbReference type="NCBI Taxonomy" id="1676925"/>
    <lineage>
        <taxon>Eukaryota</taxon>
        <taxon>Metazoa</taxon>
        <taxon>Chordata</taxon>
        <taxon>Craniata</taxon>
        <taxon>Vertebrata</taxon>
        <taxon>Euteleostomi</taxon>
        <taxon>Actinopterygii</taxon>
        <taxon>Neopterygii</taxon>
        <taxon>Teleostei</taxon>
        <taxon>Osteoglossocephala</taxon>
        <taxon>Osteoglossomorpha</taxon>
        <taxon>Osteoglossiformes</taxon>
        <taxon>Mormyridae</taxon>
        <taxon>Paramormyrops</taxon>
    </lineage>
</organism>
<keyword evidence="1" id="KW-0812">Transmembrane</keyword>
<keyword evidence="3" id="KW-1185">Reference proteome</keyword>
<name>A0A3B3TGP8_9TELE</name>
<proteinExistence type="predicted"/>
<feature type="transmembrane region" description="Helical" evidence="1">
    <location>
        <begin position="175"/>
        <end position="200"/>
    </location>
</feature>
<reference evidence="2" key="2">
    <citation type="submission" date="2025-09" db="UniProtKB">
        <authorList>
            <consortium name="Ensembl"/>
        </authorList>
    </citation>
    <scope>IDENTIFICATION</scope>
</reference>
<accession>A0A3B3TGP8</accession>
<reference evidence="2" key="1">
    <citation type="submission" date="2025-08" db="UniProtKB">
        <authorList>
            <consortium name="Ensembl"/>
        </authorList>
    </citation>
    <scope>IDENTIFICATION</scope>
</reference>
<dbReference type="Proteomes" id="UP000261540">
    <property type="component" value="Unplaced"/>
</dbReference>
<dbReference type="InterPro" id="IPR003961">
    <property type="entry name" value="FN3_dom"/>
</dbReference>
<evidence type="ECO:0000256" key="1">
    <source>
        <dbReference type="SAM" id="Phobius"/>
    </source>
</evidence>
<evidence type="ECO:0000313" key="2">
    <source>
        <dbReference type="Ensembl" id="ENSPKIP00000041835.1"/>
    </source>
</evidence>
<protein>
    <submittedName>
        <fullName evidence="2">Uncharacterized protein</fullName>
    </submittedName>
</protein>
<dbReference type="CDD" id="cd00063">
    <property type="entry name" value="FN3"/>
    <property type="match status" value="1"/>
</dbReference>
<sequence length="225" mass="24352">MTRLLMQFMTNVQSHTTSQPPVTYRRIIFVAEPEEPETPTARASSRPAALAELCDYDPCRDQQMPCTQLSLESGCLCPGLSGPNVLPQAPHLNSVRREGAEVVARWCAPASEVQQYRVTVELGTFQLFGEISRKGSLGNLVPGTKVCVEAINRAGTSTPSQYSCTRYEPKGTDTLALKAGLIAGGLTLLLLLSVVAFLLWRRKLHKDGSSSEGLGNPSFNTEGSL</sequence>
<evidence type="ECO:0000313" key="3">
    <source>
        <dbReference type="Proteomes" id="UP000261540"/>
    </source>
</evidence>
<dbReference type="STRING" id="1676925.ENSPKIP00000041835"/>
<dbReference type="Ensembl" id="ENSPKIT00000022876.1">
    <property type="protein sequence ID" value="ENSPKIP00000041835.1"/>
    <property type="gene ID" value="ENSPKIG00000018231.1"/>
</dbReference>
<dbReference type="AlphaFoldDB" id="A0A3B3TGP8"/>
<keyword evidence="1" id="KW-0472">Membrane</keyword>
<keyword evidence="1" id="KW-1133">Transmembrane helix</keyword>
<dbReference type="GeneTree" id="ENSGT00940000162696"/>